<evidence type="ECO:0000313" key="4">
    <source>
        <dbReference type="Proteomes" id="UP000005384"/>
    </source>
</evidence>
<keyword evidence="4" id="KW-1185">Reference proteome</keyword>
<evidence type="ECO:0000259" key="2">
    <source>
        <dbReference type="Pfam" id="PF20016"/>
    </source>
</evidence>
<protein>
    <recommendedName>
        <fullName evidence="2">Thoeris protein ThsA Macro domain-containing protein</fullName>
    </recommendedName>
</protein>
<accession>G5IBJ8</accession>
<name>G5IBJ8_9FIRM</name>
<evidence type="ECO:0000256" key="1">
    <source>
        <dbReference type="SAM" id="Phobius"/>
    </source>
</evidence>
<keyword evidence="1" id="KW-1133">Transmembrane helix</keyword>
<feature type="domain" description="Thoeris protein ThsA Macro" evidence="2">
    <location>
        <begin position="82"/>
        <end position="240"/>
    </location>
</feature>
<dbReference type="EMBL" id="ADLN01000006">
    <property type="protein sequence ID" value="EHI61161.1"/>
    <property type="molecule type" value="Genomic_DNA"/>
</dbReference>
<feature type="transmembrane region" description="Helical" evidence="1">
    <location>
        <begin position="47"/>
        <end position="67"/>
    </location>
</feature>
<proteinExistence type="predicted"/>
<dbReference type="Pfam" id="PF20016">
    <property type="entry name" value="ThsA_Macro"/>
    <property type="match status" value="1"/>
</dbReference>
<gene>
    <name evidence="3" type="ORF">HMPREF9473_00776</name>
</gene>
<dbReference type="HOGENOM" id="CLU_979247_0_0_9"/>
<dbReference type="AlphaFoldDB" id="G5IBJ8"/>
<reference evidence="3 4" key="1">
    <citation type="submission" date="2011-08" db="EMBL/GenBank/DDBJ databases">
        <title>The Genome Sequence of Clostridium hathewayi WAL-18680.</title>
        <authorList>
            <consortium name="The Broad Institute Genome Sequencing Platform"/>
            <person name="Earl A."/>
            <person name="Ward D."/>
            <person name="Feldgarden M."/>
            <person name="Gevers D."/>
            <person name="Finegold S.M."/>
            <person name="Summanen P.H."/>
            <person name="Molitoris D.R."/>
            <person name="Song M."/>
            <person name="Daigneault M."/>
            <person name="Allen-Vercoe E."/>
            <person name="Young S.K."/>
            <person name="Zeng Q."/>
            <person name="Gargeya S."/>
            <person name="Fitzgerald M."/>
            <person name="Haas B."/>
            <person name="Abouelleil A."/>
            <person name="Alvarado L."/>
            <person name="Arachchi H.M."/>
            <person name="Berlin A."/>
            <person name="Brown A."/>
            <person name="Chapman S.B."/>
            <person name="Chen Z."/>
            <person name="Dunbar C."/>
            <person name="Freedman E."/>
            <person name="Gearin G."/>
            <person name="Gellesch M."/>
            <person name="Goldberg J."/>
            <person name="Griggs A."/>
            <person name="Gujja S."/>
            <person name="Heiman D."/>
            <person name="Howarth C."/>
            <person name="Larson L."/>
            <person name="Lui A."/>
            <person name="MacDonald P.J.P."/>
            <person name="Montmayeur A."/>
            <person name="Murphy C."/>
            <person name="Neiman D."/>
            <person name="Pearson M."/>
            <person name="Priest M."/>
            <person name="Roberts A."/>
            <person name="Saif S."/>
            <person name="Shea T."/>
            <person name="Shenoy N."/>
            <person name="Sisk P."/>
            <person name="Stolte C."/>
            <person name="Sykes S."/>
            <person name="Wortman J."/>
            <person name="Nusbaum C."/>
            <person name="Birren B."/>
        </authorList>
    </citation>
    <scope>NUCLEOTIDE SEQUENCE [LARGE SCALE GENOMIC DNA]</scope>
    <source>
        <strain evidence="3 4">WAL-18680</strain>
    </source>
</reference>
<keyword evidence="1" id="KW-0812">Transmembrane</keyword>
<evidence type="ECO:0000313" key="3">
    <source>
        <dbReference type="EMBL" id="EHI61161.1"/>
    </source>
</evidence>
<sequence length="280" mass="32186">MSGKKVRKILGALWKAGGTTIGTIWSIMEIVSWYFPKWKVVEFYQNHVGTIIFPAVAVMLCRGWLLWKEEHVITFSIKGGKVRIRTGDILRMKHGLTVVGINRQLNTAQEQIGERSIHRAVLDKYGQKALDLAFENGRRQIEAGRQFFQEKLDGREFLFLCMSDLNENAAASTTMDLMRNALDDLFFHQNVLRVPEGRIYIPILGTGEGGFCLNKLDTIKFIVERFGSFQRQVDENSTVKIKELCVVIYRKDNHEIDWGNLREWAGQMGQYCMECPKFGE</sequence>
<feature type="transmembrane region" description="Helical" evidence="1">
    <location>
        <begin position="12"/>
        <end position="35"/>
    </location>
</feature>
<keyword evidence="1" id="KW-0472">Membrane</keyword>
<dbReference type="Proteomes" id="UP000005384">
    <property type="component" value="Unassembled WGS sequence"/>
</dbReference>
<organism evidence="3 4">
    <name type="scientific">Hungatella hathewayi WAL-18680</name>
    <dbReference type="NCBI Taxonomy" id="742737"/>
    <lineage>
        <taxon>Bacteria</taxon>
        <taxon>Bacillati</taxon>
        <taxon>Bacillota</taxon>
        <taxon>Clostridia</taxon>
        <taxon>Lachnospirales</taxon>
        <taxon>Lachnospiraceae</taxon>
        <taxon>Hungatella</taxon>
    </lineage>
</organism>
<dbReference type="PATRIC" id="fig|742737.3.peg.772"/>
<comment type="caution">
    <text evidence="3">The sequence shown here is derived from an EMBL/GenBank/DDBJ whole genome shotgun (WGS) entry which is preliminary data.</text>
</comment>
<dbReference type="InterPro" id="IPR045535">
    <property type="entry name" value="ThsA_Macro"/>
</dbReference>
<dbReference type="RefSeq" id="WP_006778762.1">
    <property type="nucleotide sequence ID" value="NZ_CP040506.1"/>
</dbReference>